<organism evidence="1 2">
    <name type="scientific">Glutamicibacter halophytocola</name>
    <dbReference type="NCBI Taxonomy" id="1933880"/>
    <lineage>
        <taxon>Bacteria</taxon>
        <taxon>Bacillati</taxon>
        <taxon>Actinomycetota</taxon>
        <taxon>Actinomycetes</taxon>
        <taxon>Micrococcales</taxon>
        <taxon>Micrococcaceae</taxon>
        <taxon>Glutamicibacter</taxon>
    </lineage>
</organism>
<accession>A0ABX5Y8R9</accession>
<proteinExistence type="predicted"/>
<dbReference type="Proteomes" id="UP000320717">
    <property type="component" value="Chromosome"/>
</dbReference>
<evidence type="ECO:0000313" key="1">
    <source>
        <dbReference type="EMBL" id="QDY64849.1"/>
    </source>
</evidence>
<protein>
    <recommendedName>
        <fullName evidence="3">DUF3037 domain-containing protein</fullName>
    </recommendedName>
</protein>
<reference evidence="1 2" key="1">
    <citation type="submission" date="2019-07" db="EMBL/GenBank/DDBJ databases">
        <title>Complete Genome Sequence of drought tolerant Plant Growth-Promoting Rhizobacterium Glutamicibacter halophytocola DR408.</title>
        <authorList>
            <person name="Nishu S.D."/>
            <person name="Lee T.K."/>
        </authorList>
    </citation>
    <scope>NUCLEOTIDE SEQUENCE [LARGE SCALE GENOMIC DNA]</scope>
    <source>
        <strain evidence="1 2">DR408</strain>
    </source>
</reference>
<evidence type="ECO:0000313" key="2">
    <source>
        <dbReference type="Proteomes" id="UP000320717"/>
    </source>
</evidence>
<evidence type="ECO:0008006" key="3">
    <source>
        <dbReference type="Google" id="ProtNLM"/>
    </source>
</evidence>
<dbReference type="RefSeq" id="WP_146274794.1">
    <property type="nucleotide sequence ID" value="NZ_CP042260.1"/>
</dbReference>
<dbReference type="EMBL" id="CP042260">
    <property type="protein sequence ID" value="QDY64849.1"/>
    <property type="molecule type" value="Genomic_DNA"/>
</dbReference>
<gene>
    <name evidence="1" type="ORF">FQA45_00160</name>
</gene>
<keyword evidence="2" id="KW-1185">Reference proteome</keyword>
<sequence>MAATLYLIQHFHDLRLHEGRNIGVAVVDEASKVHLRLGGISPTGEYDRGWLRRFNLSTSYYASWSTYLQDAANSGTWDDVLAFQAEKPTNIIARNVGISLRDTDDWSGFADRYFLDMVDSQSHETDSFTDKVRRFLGKSQISVKEKVKLEGKWDAAGEVALLEFPFGIETRRGIDVLAAVPLKNNSVYSFKAAVDAVQRIDRTATFVALTSYNEDEVDSERVNRLLMPLEAGSNPVNIDSADAVENLHDILTH</sequence>
<name>A0ABX5Y8R9_9MICC</name>